<dbReference type="InterPro" id="IPR015943">
    <property type="entry name" value="WD40/YVTN_repeat-like_dom_sf"/>
</dbReference>
<dbReference type="Gene3D" id="2.130.10.10">
    <property type="entry name" value="YVTN repeat-like/Quinoprotein amine dehydrogenase"/>
    <property type="match status" value="2"/>
</dbReference>
<dbReference type="RefSeq" id="WP_246196072.1">
    <property type="nucleotide sequence ID" value="NZ_CP042997.1"/>
</dbReference>
<name>A0A5B9W452_9BACT</name>
<sequence precursor="true">MRLSATMLTLSLCLSGLAGIGPFAAAAQEATGPEAARAPRARAVLPGLAGDGTVLLPNGWSLKPAGRQSALGDFPVQMALHPKAPILAVLHAGYGEHEVVTVAAATGKVIGRVALPETFAGLAWSADGARLFVGGGFDDCIYRFDHAEGLLSDRAVLPLGKPRRGPGGESKVPGGLALSGDGKVLWVANLYGHSLMRLDAGTGAVLDTLAMEADSYPFGLAWDEPAHRLYASLWNRAAVAVIDTEARKVVATIAAQEHPNEMLLAKGGRLLYVANANRNSVSVIDTKAGGSIETIGTAIDPAAPAGCTPSSLAMTPDGSVLLVANANTNHVSLINVKEPGASTPLGFIPTGWYPTSVRVSDDGKAIYVANGKGQGSRANRGGPDPVHAAPGANLREYIAGLFHGTLSIVSMPGPREMAAYSNTVYACSPVRRGASAAVRGEAPPAGHPIPGRVGDPSPIKHVVYIIKENRTYDQVFGDVPGGNGEPGLCLFPESVTPNHHALAREFVLLDNFYVDGEVSADGHEWTMGAYATDFVERTWPLSYRGDRRAPYPSEGSLAMATPAGGYLWDRAAEKGVSYRSYGEFIKNSDVPGAPATTGVKALQGHFDPLYRSFDMAYPDVRRAGRFLEELAGFEKSGEMPRLIVMRLPNDHTAGTRPGSPTVMACLGDNDLALGMVVEGLSRSRFWKETAIFVVEDDAQNGSDHVDAHRTVALAISPYVRRGTVDSTMYSTSSMLRTMELILGLEPMSQFDASARPLYAAFGSQPDLRPYAKRPAGVDLDAKNTRNAPMAEVSQRLDLEIEDRADDLVFNQIIWKAVRGAGATAPPPVRAAFVVPRPKAREDDDD</sequence>
<keyword evidence="1" id="KW-0378">Hydrolase</keyword>
<accession>A0A5B9W452</accession>
<dbReference type="SUPFAM" id="SSF51004">
    <property type="entry name" value="C-terminal (heme d1) domain of cytochrome cd1-nitrite reductase"/>
    <property type="match status" value="1"/>
</dbReference>
<keyword evidence="2" id="KW-0732">Signal</keyword>
<dbReference type="InterPro" id="IPR011048">
    <property type="entry name" value="Haem_d1_sf"/>
</dbReference>
<dbReference type="SUPFAM" id="SSF53649">
    <property type="entry name" value="Alkaline phosphatase-like"/>
    <property type="match status" value="1"/>
</dbReference>
<dbReference type="GO" id="GO:0016788">
    <property type="term" value="F:hydrolase activity, acting on ester bonds"/>
    <property type="evidence" value="ECO:0007669"/>
    <property type="project" value="InterPro"/>
</dbReference>
<dbReference type="EMBL" id="CP042997">
    <property type="protein sequence ID" value="QEH35396.1"/>
    <property type="molecule type" value="Genomic_DNA"/>
</dbReference>
<evidence type="ECO:0000256" key="1">
    <source>
        <dbReference type="ARBA" id="ARBA00022801"/>
    </source>
</evidence>
<protein>
    <submittedName>
        <fullName evidence="3">Phosphoesterase family protein</fullName>
    </submittedName>
</protein>
<dbReference type="InterPro" id="IPR019405">
    <property type="entry name" value="Lactonase_7-beta_prop"/>
</dbReference>
<proteinExistence type="predicted"/>
<dbReference type="KEGG" id="agv:OJF2_39480"/>
<dbReference type="PANTHER" id="PTHR47197">
    <property type="entry name" value="PROTEIN NIRF"/>
    <property type="match status" value="1"/>
</dbReference>
<evidence type="ECO:0000313" key="4">
    <source>
        <dbReference type="Proteomes" id="UP000324233"/>
    </source>
</evidence>
<dbReference type="InterPro" id="IPR007312">
    <property type="entry name" value="Phosphoesterase"/>
</dbReference>
<reference evidence="3 4" key="1">
    <citation type="submission" date="2019-08" db="EMBL/GenBank/DDBJ databases">
        <title>Deep-cultivation of Planctomycetes and their phenomic and genomic characterization uncovers novel biology.</title>
        <authorList>
            <person name="Wiegand S."/>
            <person name="Jogler M."/>
            <person name="Boedeker C."/>
            <person name="Pinto D."/>
            <person name="Vollmers J."/>
            <person name="Rivas-Marin E."/>
            <person name="Kohn T."/>
            <person name="Peeters S.H."/>
            <person name="Heuer A."/>
            <person name="Rast P."/>
            <person name="Oberbeckmann S."/>
            <person name="Bunk B."/>
            <person name="Jeske O."/>
            <person name="Meyerdierks A."/>
            <person name="Storesund J.E."/>
            <person name="Kallscheuer N."/>
            <person name="Luecker S."/>
            <person name="Lage O.M."/>
            <person name="Pohl T."/>
            <person name="Merkel B.J."/>
            <person name="Hornburger P."/>
            <person name="Mueller R.-W."/>
            <person name="Bruemmer F."/>
            <person name="Labrenz M."/>
            <person name="Spormann A.M."/>
            <person name="Op den Camp H."/>
            <person name="Overmann J."/>
            <person name="Amann R."/>
            <person name="Jetten M.S.M."/>
            <person name="Mascher T."/>
            <person name="Medema M.H."/>
            <person name="Devos D.P."/>
            <person name="Kaster A.-K."/>
            <person name="Ovreas L."/>
            <person name="Rohde M."/>
            <person name="Galperin M.Y."/>
            <person name="Jogler C."/>
        </authorList>
    </citation>
    <scope>NUCLEOTIDE SEQUENCE [LARGE SCALE GENOMIC DNA]</scope>
    <source>
        <strain evidence="3 4">OJF2</strain>
    </source>
</reference>
<dbReference type="Proteomes" id="UP000324233">
    <property type="component" value="Chromosome"/>
</dbReference>
<dbReference type="Pfam" id="PF10282">
    <property type="entry name" value="Lactonase"/>
    <property type="match status" value="1"/>
</dbReference>
<gene>
    <name evidence="3" type="ORF">OJF2_39480</name>
</gene>
<dbReference type="PANTHER" id="PTHR47197:SF3">
    <property type="entry name" value="DIHYDRO-HEME D1 DEHYDROGENASE"/>
    <property type="match status" value="1"/>
</dbReference>
<dbReference type="InterPro" id="IPR017850">
    <property type="entry name" value="Alkaline_phosphatase_core_sf"/>
</dbReference>
<evidence type="ECO:0000313" key="3">
    <source>
        <dbReference type="EMBL" id="QEH35396.1"/>
    </source>
</evidence>
<dbReference type="AlphaFoldDB" id="A0A5B9W452"/>
<feature type="chain" id="PRO_5022887589" evidence="2">
    <location>
        <begin position="19"/>
        <end position="845"/>
    </location>
</feature>
<evidence type="ECO:0000256" key="2">
    <source>
        <dbReference type="SAM" id="SignalP"/>
    </source>
</evidence>
<dbReference type="InterPro" id="IPR051200">
    <property type="entry name" value="Host-pathogen_enzymatic-act"/>
</dbReference>
<organism evidence="3 4">
    <name type="scientific">Aquisphaera giovannonii</name>
    <dbReference type="NCBI Taxonomy" id="406548"/>
    <lineage>
        <taxon>Bacteria</taxon>
        <taxon>Pseudomonadati</taxon>
        <taxon>Planctomycetota</taxon>
        <taxon>Planctomycetia</taxon>
        <taxon>Isosphaerales</taxon>
        <taxon>Isosphaeraceae</taxon>
        <taxon>Aquisphaera</taxon>
    </lineage>
</organism>
<dbReference type="Gene3D" id="3.40.720.10">
    <property type="entry name" value="Alkaline Phosphatase, subunit A"/>
    <property type="match status" value="1"/>
</dbReference>
<feature type="signal peptide" evidence="2">
    <location>
        <begin position="1"/>
        <end position="18"/>
    </location>
</feature>
<dbReference type="Pfam" id="PF04185">
    <property type="entry name" value="Phosphoesterase"/>
    <property type="match status" value="1"/>
</dbReference>
<keyword evidence="4" id="KW-1185">Reference proteome</keyword>